<protein>
    <recommendedName>
        <fullName evidence="5">HTH lysR-type domain-containing protein</fullName>
    </recommendedName>
</protein>
<dbReference type="CDD" id="cd08432">
    <property type="entry name" value="PBP2_GcdR_TrpI_HvrB_AmpR_like"/>
    <property type="match status" value="1"/>
</dbReference>
<dbReference type="FunFam" id="1.10.10.10:FF:000001">
    <property type="entry name" value="LysR family transcriptional regulator"/>
    <property type="match status" value="1"/>
</dbReference>
<dbReference type="EMBL" id="FMJB01000014">
    <property type="protein sequence ID" value="SCM66026.1"/>
    <property type="molecule type" value="Genomic_DNA"/>
</dbReference>
<comment type="similarity">
    <text evidence="1">Belongs to the LysR transcriptional regulatory family.</text>
</comment>
<keyword evidence="2" id="KW-0805">Transcription regulation</keyword>
<sequence length="330" mass="37535">MGHDLNLNAMNYFEAVARLGGVSKAAEELGVSASAVSQQIRQLEQQFGVRLFRREKRRLILTLDGERLFQTTTQAFRMMRDVRSAIVRQRENRHFIMRVSPSFGVRWLAPRLKGFLDANPGWDLRVDGAPDFSDFETEIVDLDLRYGAGDWSGLHQEAVVHDFVLPMCSPSYLAELKEQSGDPIGQLLKARLIDSVKTHFRWDFWLARHGAMGGRMVYPLRFDRSNMAIQVAADGAGVVLESATLAINELERGDLVPLSRAFAVIKVPTYWLVCPSRHTNRRIVRLFSEWMRKEGSAHDDKTADMLRSLGCTIQEEESTILNRDIDDARQ</sequence>
<organism evidence="6 7">
    <name type="scientific">Donghicola eburneus</name>
    <dbReference type="NCBI Taxonomy" id="393278"/>
    <lineage>
        <taxon>Bacteria</taxon>
        <taxon>Pseudomonadati</taxon>
        <taxon>Pseudomonadota</taxon>
        <taxon>Alphaproteobacteria</taxon>
        <taxon>Rhodobacterales</taxon>
        <taxon>Roseobacteraceae</taxon>
        <taxon>Donghicola</taxon>
    </lineage>
</organism>
<dbReference type="Pfam" id="PF00126">
    <property type="entry name" value="HTH_1"/>
    <property type="match status" value="1"/>
</dbReference>
<feature type="domain" description="HTH lysR-type" evidence="5">
    <location>
        <begin position="5"/>
        <end position="62"/>
    </location>
</feature>
<dbReference type="Gene3D" id="3.40.190.10">
    <property type="entry name" value="Periplasmic binding protein-like II"/>
    <property type="match status" value="2"/>
</dbReference>
<dbReference type="InterPro" id="IPR000847">
    <property type="entry name" value="LysR_HTH_N"/>
</dbReference>
<dbReference type="PANTHER" id="PTHR30537:SF5">
    <property type="entry name" value="HTH-TYPE TRANSCRIPTIONAL ACTIVATOR TTDR-RELATED"/>
    <property type="match status" value="1"/>
</dbReference>
<keyword evidence="4" id="KW-0804">Transcription</keyword>
<gene>
    <name evidence="6" type="ORF">KARMA_0198</name>
</gene>
<dbReference type="AlphaFoldDB" id="A0A1M4MYS4"/>
<dbReference type="SUPFAM" id="SSF46785">
    <property type="entry name" value="Winged helix' DNA-binding domain"/>
    <property type="match status" value="1"/>
</dbReference>
<name>A0A1M4MYS4_9RHOB</name>
<accession>A0A1M4MYS4</accession>
<dbReference type="SUPFAM" id="SSF53850">
    <property type="entry name" value="Periplasmic binding protein-like II"/>
    <property type="match status" value="1"/>
</dbReference>
<proteinExistence type="inferred from homology"/>
<keyword evidence="3" id="KW-0238">DNA-binding</keyword>
<evidence type="ECO:0000259" key="5">
    <source>
        <dbReference type="PROSITE" id="PS50931"/>
    </source>
</evidence>
<dbReference type="PROSITE" id="PS50931">
    <property type="entry name" value="HTH_LYSR"/>
    <property type="match status" value="1"/>
</dbReference>
<evidence type="ECO:0000256" key="4">
    <source>
        <dbReference type="ARBA" id="ARBA00023163"/>
    </source>
</evidence>
<dbReference type="RefSeq" id="WP_072702611.1">
    <property type="nucleotide sequence ID" value="NZ_FMJB01000014.1"/>
</dbReference>
<evidence type="ECO:0000256" key="2">
    <source>
        <dbReference type="ARBA" id="ARBA00023015"/>
    </source>
</evidence>
<dbReference type="Gene3D" id="1.10.10.10">
    <property type="entry name" value="Winged helix-like DNA-binding domain superfamily/Winged helix DNA-binding domain"/>
    <property type="match status" value="1"/>
</dbReference>
<evidence type="ECO:0000313" key="6">
    <source>
        <dbReference type="EMBL" id="SCM66026.1"/>
    </source>
</evidence>
<evidence type="ECO:0000256" key="3">
    <source>
        <dbReference type="ARBA" id="ARBA00023125"/>
    </source>
</evidence>
<dbReference type="GO" id="GO:0003677">
    <property type="term" value="F:DNA binding"/>
    <property type="evidence" value="ECO:0007669"/>
    <property type="project" value="UniProtKB-KW"/>
</dbReference>
<reference evidence="7" key="1">
    <citation type="submission" date="2016-09" db="EMBL/GenBank/DDBJ databases">
        <authorList>
            <person name="Wibberg D."/>
        </authorList>
    </citation>
    <scope>NUCLEOTIDE SEQUENCE [LARGE SCALE GENOMIC DNA]</scope>
</reference>
<dbReference type="InterPro" id="IPR058163">
    <property type="entry name" value="LysR-type_TF_proteobact-type"/>
</dbReference>
<evidence type="ECO:0000256" key="1">
    <source>
        <dbReference type="ARBA" id="ARBA00009437"/>
    </source>
</evidence>
<evidence type="ECO:0000313" key="7">
    <source>
        <dbReference type="Proteomes" id="UP000184085"/>
    </source>
</evidence>
<dbReference type="InterPro" id="IPR036388">
    <property type="entry name" value="WH-like_DNA-bd_sf"/>
</dbReference>
<dbReference type="InterPro" id="IPR036390">
    <property type="entry name" value="WH_DNA-bd_sf"/>
</dbReference>
<keyword evidence="7" id="KW-1185">Reference proteome</keyword>
<dbReference type="InterPro" id="IPR005119">
    <property type="entry name" value="LysR_subst-bd"/>
</dbReference>
<dbReference type="Proteomes" id="UP000184085">
    <property type="component" value="Unassembled WGS sequence"/>
</dbReference>
<dbReference type="PANTHER" id="PTHR30537">
    <property type="entry name" value="HTH-TYPE TRANSCRIPTIONAL REGULATOR"/>
    <property type="match status" value="1"/>
</dbReference>
<dbReference type="GO" id="GO:0003700">
    <property type="term" value="F:DNA-binding transcription factor activity"/>
    <property type="evidence" value="ECO:0007669"/>
    <property type="project" value="InterPro"/>
</dbReference>
<dbReference type="PRINTS" id="PR00039">
    <property type="entry name" value="HTHLYSR"/>
</dbReference>
<dbReference type="Pfam" id="PF03466">
    <property type="entry name" value="LysR_substrate"/>
    <property type="match status" value="1"/>
</dbReference>